<sequence>MKKALICVIVLVLLFAVVGCGTISGEKAISIALADLGIDRVGTASNKAILNKDDDPMTYKVILNMNSYYENYIINAKTGEIISHETVGN</sequence>
<feature type="domain" description="PepSY" evidence="1">
    <location>
        <begin position="23"/>
        <end position="85"/>
    </location>
</feature>
<reference evidence="2" key="1">
    <citation type="submission" date="2019-08" db="EMBL/GenBank/DDBJ databases">
        <authorList>
            <person name="Kucharzyk K."/>
            <person name="Murdoch R.W."/>
            <person name="Higgins S."/>
            <person name="Loffler F."/>
        </authorList>
    </citation>
    <scope>NUCLEOTIDE SEQUENCE</scope>
</reference>
<gene>
    <name evidence="2" type="ORF">SDC9_145085</name>
</gene>
<dbReference type="AlphaFoldDB" id="A0A645E8U9"/>
<dbReference type="InterPro" id="IPR025711">
    <property type="entry name" value="PepSY"/>
</dbReference>
<dbReference type="Gene3D" id="3.10.450.40">
    <property type="match status" value="1"/>
</dbReference>
<proteinExistence type="predicted"/>
<accession>A0A645E8U9</accession>
<evidence type="ECO:0000313" key="2">
    <source>
        <dbReference type="EMBL" id="MPM97905.1"/>
    </source>
</evidence>
<dbReference type="Pfam" id="PF03413">
    <property type="entry name" value="PepSY"/>
    <property type="match status" value="1"/>
</dbReference>
<organism evidence="2">
    <name type="scientific">bioreactor metagenome</name>
    <dbReference type="NCBI Taxonomy" id="1076179"/>
    <lineage>
        <taxon>unclassified sequences</taxon>
        <taxon>metagenomes</taxon>
        <taxon>ecological metagenomes</taxon>
    </lineage>
</organism>
<dbReference type="PROSITE" id="PS51257">
    <property type="entry name" value="PROKAR_LIPOPROTEIN"/>
    <property type="match status" value="1"/>
</dbReference>
<evidence type="ECO:0000259" key="1">
    <source>
        <dbReference type="Pfam" id="PF03413"/>
    </source>
</evidence>
<dbReference type="EMBL" id="VSSQ01044114">
    <property type="protein sequence ID" value="MPM97905.1"/>
    <property type="molecule type" value="Genomic_DNA"/>
</dbReference>
<protein>
    <recommendedName>
        <fullName evidence="1">PepSY domain-containing protein</fullName>
    </recommendedName>
</protein>
<name>A0A645E8U9_9ZZZZ</name>
<comment type="caution">
    <text evidence="2">The sequence shown here is derived from an EMBL/GenBank/DDBJ whole genome shotgun (WGS) entry which is preliminary data.</text>
</comment>